<sequence>MLIKICGITRQEDIDIASQLNVRFCGFIFHPQSRRWVTPVQAAALRSDSMLRVGVFVKQQAEEILRVMDMACLDFAQLHGEQSVECALAVGAQRVIRVVRPDRHCHRALLHKALQQYAASCAMYLLDAGLFGGGSGNCLEWQDLSGLRAPHPWMLAGGLNAVNVHNALSRCKPDGVDFNSSIEDAPGVKNAAKMRAAVYAALTYSDGGDGV</sequence>
<keyword evidence="12" id="KW-1185">Reference proteome</keyword>
<dbReference type="InterPro" id="IPR013785">
    <property type="entry name" value="Aldolase_TIM"/>
</dbReference>
<dbReference type="EC" id="5.3.1.24" evidence="3 9"/>
<evidence type="ECO:0000313" key="11">
    <source>
        <dbReference type="EMBL" id="BAV92033.1"/>
    </source>
</evidence>
<dbReference type="OrthoDB" id="9796196at2"/>
<dbReference type="KEGG" id="dtr:RSDT_0521"/>
<accession>A0A1J1DQC8</accession>
<dbReference type="Pfam" id="PF00697">
    <property type="entry name" value="PRAI"/>
    <property type="match status" value="1"/>
</dbReference>
<dbReference type="AlphaFoldDB" id="A0A1J1DQC8"/>
<proteinExistence type="inferred from homology"/>
<dbReference type="InterPro" id="IPR011060">
    <property type="entry name" value="RibuloseP-bd_barrel"/>
</dbReference>
<dbReference type="PANTHER" id="PTHR42894:SF1">
    <property type="entry name" value="N-(5'-PHOSPHORIBOSYL)ANTHRANILATE ISOMERASE"/>
    <property type="match status" value="1"/>
</dbReference>
<dbReference type="HAMAP" id="MF_00135">
    <property type="entry name" value="PRAI"/>
    <property type="match status" value="1"/>
</dbReference>
<keyword evidence="7 9" id="KW-0057">Aromatic amino acid biosynthesis</keyword>
<evidence type="ECO:0000256" key="3">
    <source>
        <dbReference type="ARBA" id="ARBA00012572"/>
    </source>
</evidence>
<dbReference type="EMBL" id="AP017368">
    <property type="protein sequence ID" value="BAV92033.1"/>
    <property type="molecule type" value="Genomic_DNA"/>
</dbReference>
<evidence type="ECO:0000256" key="4">
    <source>
        <dbReference type="ARBA" id="ARBA00022272"/>
    </source>
</evidence>
<dbReference type="InterPro" id="IPR044643">
    <property type="entry name" value="TrpF_fam"/>
</dbReference>
<name>A0A1J1DQC8_9BACT</name>
<reference evidence="11 12" key="1">
    <citation type="journal article" date="2017" name="ISME J.">
        <title>Genome of 'Ca. Desulfovibrio trichonymphae', an H2-oxidizing bacterium in a tripartite symbiotic system within a protist cell in the termite gut.</title>
        <authorList>
            <person name="Kuwahara H."/>
            <person name="Yuki M."/>
            <person name="Izawa K."/>
            <person name="Ohkuma M."/>
            <person name="Hongoh Y."/>
        </authorList>
    </citation>
    <scope>NUCLEOTIDE SEQUENCE [LARGE SCALE GENOMIC DNA]</scope>
    <source>
        <strain evidence="11 12">Rs-N31</strain>
    </source>
</reference>
<dbReference type="UniPathway" id="UPA00035">
    <property type="reaction ID" value="UER00042"/>
</dbReference>
<dbReference type="PANTHER" id="PTHR42894">
    <property type="entry name" value="N-(5'-PHOSPHORIBOSYL)ANTHRANILATE ISOMERASE"/>
    <property type="match status" value="1"/>
</dbReference>
<evidence type="ECO:0000256" key="1">
    <source>
        <dbReference type="ARBA" id="ARBA00001164"/>
    </source>
</evidence>
<evidence type="ECO:0000256" key="2">
    <source>
        <dbReference type="ARBA" id="ARBA00004664"/>
    </source>
</evidence>
<gene>
    <name evidence="9 11" type="primary">trpF</name>
    <name evidence="11" type="ORF">RSDT_0521</name>
</gene>
<comment type="pathway">
    <text evidence="2 9">Amino-acid biosynthesis; L-tryptophan biosynthesis; L-tryptophan from chorismate: step 3/5.</text>
</comment>
<dbReference type="InterPro" id="IPR001240">
    <property type="entry name" value="PRAI_dom"/>
</dbReference>
<evidence type="ECO:0000256" key="6">
    <source>
        <dbReference type="ARBA" id="ARBA00022822"/>
    </source>
</evidence>
<organism evidence="11 12">
    <name type="scientific">Candidatus Desulfovibrio trichonymphae</name>
    <dbReference type="NCBI Taxonomy" id="1725232"/>
    <lineage>
        <taxon>Bacteria</taxon>
        <taxon>Pseudomonadati</taxon>
        <taxon>Thermodesulfobacteriota</taxon>
        <taxon>Desulfovibrionia</taxon>
        <taxon>Desulfovibrionales</taxon>
        <taxon>Desulfovibrionaceae</taxon>
        <taxon>Desulfovibrio</taxon>
    </lineage>
</organism>
<dbReference type="CDD" id="cd00405">
    <property type="entry name" value="PRAI"/>
    <property type="match status" value="1"/>
</dbReference>
<evidence type="ECO:0000259" key="10">
    <source>
        <dbReference type="Pfam" id="PF00697"/>
    </source>
</evidence>
<dbReference type="SUPFAM" id="SSF51366">
    <property type="entry name" value="Ribulose-phoshate binding barrel"/>
    <property type="match status" value="1"/>
</dbReference>
<keyword evidence="6 9" id="KW-0822">Tryptophan biosynthesis</keyword>
<evidence type="ECO:0000256" key="7">
    <source>
        <dbReference type="ARBA" id="ARBA00023141"/>
    </source>
</evidence>
<dbReference type="GO" id="GO:0004640">
    <property type="term" value="F:phosphoribosylanthranilate isomerase activity"/>
    <property type="evidence" value="ECO:0007669"/>
    <property type="project" value="UniProtKB-UniRule"/>
</dbReference>
<evidence type="ECO:0000256" key="9">
    <source>
        <dbReference type="HAMAP-Rule" id="MF_00135"/>
    </source>
</evidence>
<protein>
    <recommendedName>
        <fullName evidence="4 9">N-(5'-phosphoribosyl)anthranilate isomerase</fullName>
        <shortName evidence="9">PRAI</shortName>
        <ecNumber evidence="3 9">5.3.1.24</ecNumber>
    </recommendedName>
</protein>
<feature type="domain" description="N-(5'phosphoribosyl) anthranilate isomerase (PRAI)" evidence="10">
    <location>
        <begin position="3"/>
        <end position="198"/>
    </location>
</feature>
<keyword evidence="5 9" id="KW-0028">Amino-acid biosynthesis</keyword>
<evidence type="ECO:0000313" key="12">
    <source>
        <dbReference type="Proteomes" id="UP000242645"/>
    </source>
</evidence>
<keyword evidence="8 9" id="KW-0413">Isomerase</keyword>
<comment type="similarity">
    <text evidence="9">Belongs to the TrpF family.</text>
</comment>
<dbReference type="GO" id="GO:0000162">
    <property type="term" value="P:L-tryptophan biosynthetic process"/>
    <property type="evidence" value="ECO:0007669"/>
    <property type="project" value="UniProtKB-UniRule"/>
</dbReference>
<comment type="catalytic activity">
    <reaction evidence="1 9">
        <text>N-(5-phospho-beta-D-ribosyl)anthranilate = 1-(2-carboxyphenylamino)-1-deoxy-D-ribulose 5-phosphate</text>
        <dbReference type="Rhea" id="RHEA:21540"/>
        <dbReference type="ChEBI" id="CHEBI:18277"/>
        <dbReference type="ChEBI" id="CHEBI:58613"/>
        <dbReference type="EC" id="5.3.1.24"/>
    </reaction>
</comment>
<dbReference type="RefSeq" id="WP_096399555.1">
    <property type="nucleotide sequence ID" value="NZ_AP017368.1"/>
</dbReference>
<evidence type="ECO:0000256" key="8">
    <source>
        <dbReference type="ARBA" id="ARBA00023235"/>
    </source>
</evidence>
<dbReference type="Gene3D" id="3.20.20.70">
    <property type="entry name" value="Aldolase class I"/>
    <property type="match status" value="1"/>
</dbReference>
<dbReference type="Proteomes" id="UP000242645">
    <property type="component" value="Chromosome"/>
</dbReference>
<evidence type="ECO:0000256" key="5">
    <source>
        <dbReference type="ARBA" id="ARBA00022605"/>
    </source>
</evidence>